<proteinExistence type="predicted"/>
<organism evidence="2 3">
    <name type="scientific">Brachionus calyciflorus</name>
    <dbReference type="NCBI Taxonomy" id="104777"/>
    <lineage>
        <taxon>Eukaryota</taxon>
        <taxon>Metazoa</taxon>
        <taxon>Spiralia</taxon>
        <taxon>Gnathifera</taxon>
        <taxon>Rotifera</taxon>
        <taxon>Eurotatoria</taxon>
        <taxon>Monogononta</taxon>
        <taxon>Pseudotrocha</taxon>
        <taxon>Ploima</taxon>
        <taxon>Brachionidae</taxon>
        <taxon>Brachionus</taxon>
    </lineage>
</organism>
<evidence type="ECO:0000256" key="1">
    <source>
        <dbReference type="SAM" id="MobiDB-lite"/>
    </source>
</evidence>
<dbReference type="Proteomes" id="UP000663879">
    <property type="component" value="Unassembled WGS sequence"/>
</dbReference>
<protein>
    <submittedName>
        <fullName evidence="2">Uncharacterized protein</fullName>
    </submittedName>
</protein>
<comment type="caution">
    <text evidence="2">The sequence shown here is derived from an EMBL/GenBank/DDBJ whole genome shotgun (WGS) entry which is preliminary data.</text>
</comment>
<evidence type="ECO:0000313" key="3">
    <source>
        <dbReference type="Proteomes" id="UP000663879"/>
    </source>
</evidence>
<feature type="region of interest" description="Disordered" evidence="1">
    <location>
        <begin position="1"/>
        <end position="27"/>
    </location>
</feature>
<name>A0A814B606_9BILA</name>
<sequence>MVSEEENKVIKGHINPSKQLEKKSSKSVAISKKIRTRFQKWIHKQKKQPKESAQNQFERMDSMLEYKNGREFEITDDSDYLNTMHQTCFELDVNNHLKNVSSSHDTISHVNNSMTDVNRDSLKQNVSFATLFGSTDFSNRTSN</sequence>
<dbReference type="EMBL" id="CAJNOC010002290">
    <property type="protein sequence ID" value="CAF0924103.1"/>
    <property type="molecule type" value="Genomic_DNA"/>
</dbReference>
<dbReference type="AlphaFoldDB" id="A0A814B606"/>
<gene>
    <name evidence="2" type="ORF">OXX778_LOCUS12543</name>
</gene>
<keyword evidence="3" id="KW-1185">Reference proteome</keyword>
<evidence type="ECO:0000313" key="2">
    <source>
        <dbReference type="EMBL" id="CAF0924103.1"/>
    </source>
</evidence>
<reference evidence="2" key="1">
    <citation type="submission" date="2021-02" db="EMBL/GenBank/DDBJ databases">
        <authorList>
            <person name="Nowell W R."/>
        </authorList>
    </citation>
    <scope>NUCLEOTIDE SEQUENCE</scope>
    <source>
        <strain evidence="2">Ploen Becks lab</strain>
    </source>
</reference>
<accession>A0A814B606</accession>